<dbReference type="Pfam" id="PF00884">
    <property type="entry name" value="Sulfatase"/>
    <property type="match status" value="1"/>
</dbReference>
<dbReference type="Gene3D" id="3.40.720.10">
    <property type="entry name" value="Alkaline Phosphatase, subunit A"/>
    <property type="match status" value="1"/>
</dbReference>
<protein>
    <recommendedName>
        <fullName evidence="3">Sulfatase N-terminal domain-containing protein</fullName>
    </recommendedName>
</protein>
<feature type="transmembrane region" description="Helical" evidence="2">
    <location>
        <begin position="183"/>
        <end position="203"/>
    </location>
</feature>
<feature type="compositionally biased region" description="Low complexity" evidence="1">
    <location>
        <begin position="82"/>
        <end position="117"/>
    </location>
</feature>
<evidence type="ECO:0000256" key="2">
    <source>
        <dbReference type="SAM" id="Phobius"/>
    </source>
</evidence>
<feature type="domain" description="Sulfatase N-terminal" evidence="3">
    <location>
        <begin position="449"/>
        <end position="656"/>
    </location>
</feature>
<feature type="transmembrane region" description="Helical" evidence="2">
    <location>
        <begin position="334"/>
        <end position="352"/>
    </location>
</feature>
<comment type="caution">
    <text evidence="4">The sequence shown here is derived from an EMBL/GenBank/DDBJ whole genome shotgun (WGS) entry which is preliminary data.</text>
</comment>
<evidence type="ECO:0000256" key="1">
    <source>
        <dbReference type="SAM" id="MobiDB-lite"/>
    </source>
</evidence>
<feature type="compositionally biased region" description="Polar residues" evidence="1">
    <location>
        <begin position="1"/>
        <end position="10"/>
    </location>
</feature>
<keyword evidence="2" id="KW-0812">Transmembrane</keyword>
<feature type="compositionally biased region" description="Low complexity" evidence="1">
    <location>
        <begin position="127"/>
        <end position="146"/>
    </location>
</feature>
<organism evidence="4 5">
    <name type="scientific">Streptomyces olivochromogenes</name>
    <dbReference type="NCBI Taxonomy" id="1963"/>
    <lineage>
        <taxon>Bacteria</taxon>
        <taxon>Bacillati</taxon>
        <taxon>Actinomycetota</taxon>
        <taxon>Actinomycetes</taxon>
        <taxon>Kitasatosporales</taxon>
        <taxon>Streptomycetaceae</taxon>
        <taxon>Streptomyces</taxon>
    </lineage>
</organism>
<dbReference type="InterPro" id="IPR000917">
    <property type="entry name" value="Sulfatase_N"/>
</dbReference>
<evidence type="ECO:0000259" key="3">
    <source>
        <dbReference type="Pfam" id="PF00884"/>
    </source>
</evidence>
<dbReference type="InterPro" id="IPR017850">
    <property type="entry name" value="Alkaline_phosphatase_core_sf"/>
</dbReference>
<name>A0A250VNF3_STROL</name>
<dbReference type="EMBL" id="BDQI01000020">
    <property type="protein sequence ID" value="GAX55695.1"/>
    <property type="molecule type" value="Genomic_DNA"/>
</dbReference>
<feature type="compositionally biased region" description="Acidic residues" evidence="1">
    <location>
        <begin position="59"/>
        <end position="81"/>
    </location>
</feature>
<evidence type="ECO:0000313" key="5">
    <source>
        <dbReference type="Proteomes" id="UP000217446"/>
    </source>
</evidence>
<feature type="transmembrane region" description="Helical" evidence="2">
    <location>
        <begin position="237"/>
        <end position="256"/>
    </location>
</feature>
<gene>
    <name evidence="4" type="ORF">SO3561_07256</name>
</gene>
<accession>A0A250VNF3</accession>
<reference evidence="5" key="1">
    <citation type="submission" date="2017-05" db="EMBL/GenBank/DDBJ databases">
        <title>Streptomyces olivochromogenes NBRC 3561 whole genome shotgun sequence.</title>
        <authorList>
            <person name="Dohra H."/>
            <person name="Kodani S."/>
        </authorList>
    </citation>
    <scope>NUCLEOTIDE SEQUENCE [LARGE SCALE GENOMIC DNA]</scope>
    <source>
        <strain evidence="5">NBRC 3561</strain>
    </source>
</reference>
<dbReference type="AlphaFoldDB" id="A0A250VNF3"/>
<keyword evidence="2" id="KW-0472">Membrane</keyword>
<feature type="region of interest" description="Disordered" evidence="1">
    <location>
        <begin position="1"/>
        <end position="161"/>
    </location>
</feature>
<sequence length="719" mass="77869">MSFNTSSRQLSKTDEAPEDVPSQEVTPLDSPEADTPEGGVPEADAPEAEAQETNAAEAEAPEAEVEVEAEAEADPEPEAAEAPEVPEVPEVPQVPEAMAPETETPEAQTSGTTTSETETPETETPETETPGAETPGAETPETESPGAQASDVDAPEGEVTPRPRRWWRVWGGWRERYPVAARVLWWTATAVALAVVVVALLMPTQADKFRVAAFVRLPVEAIFGAALLIVLPRRPRIAVAVFAGLGLGALTVVNFLDIGFNEYLGRGFNVVLDWSLFSDAQGYLQDTFGKGGALGIAALAVTLVIAVLALTTMSVIRLGNLAARNTETATRTTLVLAIAWVTCAALGVQYAAGIPIASEHTMQALQFKTEQVRRTLRDEAEFAKIAKKDDFANTPPDQLLTGLRGKDMMITFIESYGRSAIEDPVMAPGVDATLTAENEKLTQAGFAAKSGWLTSATYGGSSWLGHSTFLSGLWISNQQRYRTVTAGDRLTLPGAFKKTGAWDTVGVMPGIQKAWPEQKFYGIDKLYDSHKLGYKGPKFSWSTMPDQYALTAFERLVHSKKHDKPLMSTIILTSSHQPWAPIPKLVPQDQVGDGSIYNAIEKAGKKPGDIITDSTKSKQEYGKSIQYSVSSLINYLVKYGNKNTVLIFLGDHQPIARVSGNHASRDVPVSIVAKDPKVLDKIADWNWADGLQPQQDTPVWKMNDFRDRFLTAYGSTPAP</sequence>
<proteinExistence type="predicted"/>
<keyword evidence="2" id="KW-1133">Transmembrane helix</keyword>
<feature type="transmembrane region" description="Helical" evidence="2">
    <location>
        <begin position="209"/>
        <end position="230"/>
    </location>
</feature>
<dbReference type="SUPFAM" id="SSF53649">
    <property type="entry name" value="Alkaline phosphatase-like"/>
    <property type="match status" value="1"/>
</dbReference>
<dbReference type="Proteomes" id="UP000217446">
    <property type="component" value="Unassembled WGS sequence"/>
</dbReference>
<keyword evidence="5" id="KW-1185">Reference proteome</keyword>
<evidence type="ECO:0000313" key="4">
    <source>
        <dbReference type="EMBL" id="GAX55695.1"/>
    </source>
</evidence>
<feature type="transmembrane region" description="Helical" evidence="2">
    <location>
        <begin position="293"/>
        <end position="313"/>
    </location>
</feature>